<accession>A0A844E597</accession>
<dbReference type="Proteomes" id="UP000431304">
    <property type="component" value="Unassembled WGS sequence"/>
</dbReference>
<protein>
    <submittedName>
        <fullName evidence="1">Uncharacterized protein</fullName>
    </submittedName>
</protein>
<proteinExistence type="predicted"/>
<gene>
    <name evidence="1" type="ORF">GKE72_12300</name>
</gene>
<dbReference type="AlphaFoldDB" id="A0A844E597"/>
<evidence type="ECO:0000313" key="2">
    <source>
        <dbReference type="Proteomes" id="UP000431304"/>
    </source>
</evidence>
<sequence length="262" mass="29365">MKLSRKELRKIQYDFNSYANRLLQADYRDYTGVLGKFLNYLESTPIINEYIKDCGNCDWDLEEEVEKVQGSYGNNIFSLGDTEKEEIRNVYAVLRYLVDTKNAIYCGISMGYSTSNKFPDKIKGFNDRFVMVLIRHIESYLTKVGIDMGIDEKIVYNVTVQNGQAIIANDNSTVTATAHIGINADELEKAIRGVKEATTTLMSPEDKETAMESLEVVETEIVSEKPKRSMLKTALAALQAIKGTTEFCAAVAALAQFISTVL</sequence>
<dbReference type="EMBL" id="WKRA01000022">
    <property type="protein sequence ID" value="MSD16824.1"/>
    <property type="molecule type" value="Genomic_DNA"/>
</dbReference>
<comment type="caution">
    <text evidence="1">The sequence shown here is derived from an EMBL/GenBank/DDBJ whole genome shotgun (WGS) entry which is preliminary data.</text>
</comment>
<evidence type="ECO:0000313" key="1">
    <source>
        <dbReference type="EMBL" id="MSD16824.1"/>
    </source>
</evidence>
<reference evidence="1 2" key="1">
    <citation type="journal article" date="2019" name="Nat. Med.">
        <title>A library of human gut bacterial isolates paired with longitudinal multiomics data enables mechanistic microbiome research.</title>
        <authorList>
            <person name="Poyet M."/>
            <person name="Groussin M."/>
            <person name="Gibbons S.M."/>
            <person name="Avila-Pacheco J."/>
            <person name="Jiang X."/>
            <person name="Kearney S.M."/>
            <person name="Perrotta A.R."/>
            <person name="Berdy B."/>
            <person name="Zhao S."/>
            <person name="Lieberman T.D."/>
            <person name="Swanson P.K."/>
            <person name="Smith M."/>
            <person name="Roesemann S."/>
            <person name="Alexander J.E."/>
            <person name="Rich S.A."/>
            <person name="Livny J."/>
            <person name="Vlamakis H."/>
            <person name="Clish C."/>
            <person name="Bullock K."/>
            <person name="Deik A."/>
            <person name="Scott J."/>
            <person name="Pierce K.A."/>
            <person name="Xavier R.J."/>
            <person name="Alm E.J."/>
        </authorList>
    </citation>
    <scope>NUCLEOTIDE SEQUENCE [LARGE SCALE GENOMIC DNA]</scope>
    <source>
        <strain evidence="1 2">BIOML-A3</strain>
    </source>
</reference>
<name>A0A844E597_EUBRA</name>
<dbReference type="GeneID" id="42786292"/>
<organism evidence="1 2">
    <name type="scientific">Eubacterium ramulus</name>
    <dbReference type="NCBI Taxonomy" id="39490"/>
    <lineage>
        <taxon>Bacteria</taxon>
        <taxon>Bacillati</taxon>
        <taxon>Bacillota</taxon>
        <taxon>Clostridia</taxon>
        <taxon>Eubacteriales</taxon>
        <taxon>Eubacteriaceae</taxon>
        <taxon>Eubacterium</taxon>
    </lineage>
</organism>
<dbReference type="RefSeq" id="WP_021738837.1">
    <property type="nucleotide sequence ID" value="NZ_CABKSU010000042.1"/>
</dbReference>